<organism evidence="1 3">
    <name type="scientific">Prorocentrum cordatum</name>
    <dbReference type="NCBI Taxonomy" id="2364126"/>
    <lineage>
        <taxon>Eukaryota</taxon>
        <taxon>Sar</taxon>
        <taxon>Alveolata</taxon>
        <taxon>Dinophyceae</taxon>
        <taxon>Prorocentrales</taxon>
        <taxon>Prorocentraceae</taxon>
        <taxon>Prorocentrum</taxon>
    </lineage>
</organism>
<reference evidence="1" key="1">
    <citation type="submission" date="2023-10" db="EMBL/GenBank/DDBJ databases">
        <authorList>
            <person name="Chen Y."/>
            <person name="Shah S."/>
            <person name="Dougan E. K."/>
            <person name="Thang M."/>
            <person name="Chan C."/>
        </authorList>
    </citation>
    <scope>NUCLEOTIDE SEQUENCE [LARGE SCALE GENOMIC DNA]</scope>
</reference>
<comment type="caution">
    <text evidence="1">The sequence shown here is derived from an EMBL/GenBank/DDBJ whole genome shotgun (WGS) entry which is preliminary data.</text>
</comment>
<feature type="non-terminal residue" evidence="1">
    <location>
        <position position="1"/>
    </location>
</feature>
<proteinExistence type="predicted"/>
<feature type="non-terminal residue" evidence="1">
    <location>
        <position position="171"/>
    </location>
</feature>
<evidence type="ECO:0000313" key="1">
    <source>
        <dbReference type="EMBL" id="CAK0840592.1"/>
    </source>
</evidence>
<name>A0ABN9T6C1_9DINO</name>
<evidence type="ECO:0000313" key="2">
    <source>
        <dbReference type="EMBL" id="CAK0904115.1"/>
    </source>
</evidence>
<dbReference type="Proteomes" id="UP001189429">
    <property type="component" value="Unassembled WGS sequence"/>
</dbReference>
<dbReference type="EMBL" id="CAUYUJ010021354">
    <property type="protein sequence ID" value="CAK0904115.1"/>
    <property type="molecule type" value="Genomic_DNA"/>
</dbReference>
<keyword evidence="3" id="KW-1185">Reference proteome</keyword>
<accession>A0ABN9T6C1</accession>
<dbReference type="EMBL" id="CAUYUJ010014392">
    <property type="protein sequence ID" value="CAK0840592.1"/>
    <property type="molecule type" value="Genomic_DNA"/>
</dbReference>
<sequence>DHVPIMLQMDIPRFSEQIQRVPRAEWGSDNIRDALRGEGDLKRDLLLAVEERLQAEDPRWTDVFFDYMNRVLVEAGQQLFRPGRKLQNQGDVGRCSFGPKKRGGRAIRVAQPSRAEWLEAWQAAGKSGGMSATEVDPPELIQSTEVLPDLTVEMEECARADIKRVSWAVQK</sequence>
<protein>
    <submittedName>
        <fullName evidence="1">Uncharacterized protein</fullName>
    </submittedName>
</protein>
<gene>
    <name evidence="1" type="ORF">PCOR1329_LOCUS35994</name>
    <name evidence="2" type="ORF">PCOR1329_LOCUS80240</name>
</gene>
<evidence type="ECO:0000313" key="3">
    <source>
        <dbReference type="Proteomes" id="UP001189429"/>
    </source>
</evidence>